<feature type="transmembrane region" description="Helical" evidence="4">
    <location>
        <begin position="452"/>
        <end position="472"/>
    </location>
</feature>
<dbReference type="Gene3D" id="1.20.1250.20">
    <property type="entry name" value="MFS general substrate transporter like domains"/>
    <property type="match status" value="2"/>
</dbReference>
<feature type="transmembrane region" description="Helical" evidence="4">
    <location>
        <begin position="332"/>
        <end position="351"/>
    </location>
</feature>
<feature type="transmembrane region" description="Helical" evidence="4">
    <location>
        <begin position="363"/>
        <end position="381"/>
    </location>
</feature>
<dbReference type="AlphaFoldDB" id="A0A1Y2EF61"/>
<dbReference type="GO" id="GO:0022857">
    <property type="term" value="F:transmembrane transporter activity"/>
    <property type="evidence" value="ECO:0007669"/>
    <property type="project" value="InterPro"/>
</dbReference>
<accession>A0A1Y2EF61</accession>
<dbReference type="SUPFAM" id="SSF103473">
    <property type="entry name" value="MFS general substrate transporter"/>
    <property type="match status" value="1"/>
</dbReference>
<keyword evidence="6" id="KW-1185">Reference proteome</keyword>
<gene>
    <name evidence="5" type="ORF">BCR35DRAFT_269688</name>
</gene>
<feature type="transmembrane region" description="Helical" evidence="4">
    <location>
        <begin position="163"/>
        <end position="182"/>
    </location>
</feature>
<feature type="region of interest" description="Disordered" evidence="3">
    <location>
        <begin position="24"/>
        <end position="83"/>
    </location>
</feature>
<comment type="subcellular location">
    <subcellularLocation>
        <location evidence="1">Membrane</location>
        <topology evidence="1">Multi-pass membrane protein</topology>
    </subcellularLocation>
</comment>
<proteinExistence type="inferred from homology"/>
<evidence type="ECO:0000256" key="2">
    <source>
        <dbReference type="ARBA" id="ARBA00006727"/>
    </source>
</evidence>
<feature type="transmembrane region" description="Helical" evidence="4">
    <location>
        <begin position="298"/>
        <end position="320"/>
    </location>
</feature>
<feature type="transmembrane region" description="Helical" evidence="4">
    <location>
        <begin position="93"/>
        <end position="114"/>
    </location>
</feature>
<evidence type="ECO:0000313" key="6">
    <source>
        <dbReference type="Proteomes" id="UP000193467"/>
    </source>
</evidence>
<evidence type="ECO:0000256" key="4">
    <source>
        <dbReference type="SAM" id="Phobius"/>
    </source>
</evidence>
<dbReference type="EMBL" id="MCGR01000056">
    <property type="protein sequence ID" value="ORY69435.1"/>
    <property type="molecule type" value="Genomic_DNA"/>
</dbReference>
<feature type="transmembrane region" description="Helical" evidence="4">
    <location>
        <begin position="188"/>
        <end position="208"/>
    </location>
</feature>
<dbReference type="InterPro" id="IPR036259">
    <property type="entry name" value="MFS_trans_sf"/>
</dbReference>
<dbReference type="InterPro" id="IPR011701">
    <property type="entry name" value="MFS"/>
</dbReference>
<name>A0A1Y2EF61_9BASI</name>
<feature type="transmembrane region" description="Helical" evidence="4">
    <location>
        <begin position="134"/>
        <end position="156"/>
    </location>
</feature>
<keyword evidence="4" id="KW-1133">Transmembrane helix</keyword>
<feature type="compositionally biased region" description="Basic and acidic residues" evidence="3">
    <location>
        <begin position="69"/>
        <end position="78"/>
    </location>
</feature>
<evidence type="ECO:0000256" key="1">
    <source>
        <dbReference type="ARBA" id="ARBA00004141"/>
    </source>
</evidence>
<dbReference type="Proteomes" id="UP000193467">
    <property type="component" value="Unassembled WGS sequence"/>
</dbReference>
<dbReference type="OrthoDB" id="6499973at2759"/>
<dbReference type="PANTHER" id="PTHR11360:SF319">
    <property type="entry name" value="MAJOR FACILITATOR SUPERFAMILY (MFS) PROFILE DOMAIN-CONTAINING PROTEIN"/>
    <property type="match status" value="1"/>
</dbReference>
<protein>
    <submittedName>
        <fullName evidence="5">Major facilitator superfamily domain-containing protein</fullName>
    </submittedName>
</protein>
<keyword evidence="4" id="KW-0472">Membrane</keyword>
<evidence type="ECO:0000313" key="5">
    <source>
        <dbReference type="EMBL" id="ORY69435.1"/>
    </source>
</evidence>
<organism evidence="5 6">
    <name type="scientific">Leucosporidium creatinivorum</name>
    <dbReference type="NCBI Taxonomy" id="106004"/>
    <lineage>
        <taxon>Eukaryota</taxon>
        <taxon>Fungi</taxon>
        <taxon>Dikarya</taxon>
        <taxon>Basidiomycota</taxon>
        <taxon>Pucciniomycotina</taxon>
        <taxon>Microbotryomycetes</taxon>
        <taxon>Leucosporidiales</taxon>
        <taxon>Leucosporidium</taxon>
    </lineage>
</organism>
<comment type="similarity">
    <text evidence="2">Belongs to the major facilitator superfamily. Monocarboxylate porter (TC 2.A.1.13) family.</text>
</comment>
<feature type="transmembrane region" description="Helical" evidence="4">
    <location>
        <begin position="253"/>
        <end position="272"/>
    </location>
</feature>
<dbReference type="InterPro" id="IPR050327">
    <property type="entry name" value="Proton-linked_MCT"/>
</dbReference>
<evidence type="ECO:0000256" key="3">
    <source>
        <dbReference type="SAM" id="MobiDB-lite"/>
    </source>
</evidence>
<dbReference type="GO" id="GO:0016020">
    <property type="term" value="C:membrane"/>
    <property type="evidence" value="ECO:0007669"/>
    <property type="project" value="UniProtKB-SubCell"/>
</dbReference>
<dbReference type="InParanoid" id="A0A1Y2EF61"/>
<keyword evidence="4" id="KW-0812">Transmembrane</keyword>
<dbReference type="Pfam" id="PF07690">
    <property type="entry name" value="MFS_1"/>
    <property type="match status" value="1"/>
</dbReference>
<comment type="caution">
    <text evidence="5">The sequence shown here is derived from an EMBL/GenBank/DDBJ whole genome shotgun (WGS) entry which is preliminary data.</text>
</comment>
<dbReference type="PANTHER" id="PTHR11360">
    <property type="entry name" value="MONOCARBOXYLATE TRANSPORTER"/>
    <property type="match status" value="1"/>
</dbReference>
<reference evidence="5 6" key="1">
    <citation type="submission" date="2016-07" db="EMBL/GenBank/DDBJ databases">
        <title>Pervasive Adenine N6-methylation of Active Genes in Fungi.</title>
        <authorList>
            <consortium name="DOE Joint Genome Institute"/>
            <person name="Mondo S.J."/>
            <person name="Dannebaum R.O."/>
            <person name="Kuo R.C."/>
            <person name="Labutti K."/>
            <person name="Haridas S."/>
            <person name="Kuo A."/>
            <person name="Salamov A."/>
            <person name="Ahrendt S.R."/>
            <person name="Lipzen A."/>
            <person name="Sullivan W."/>
            <person name="Andreopoulos W.B."/>
            <person name="Clum A."/>
            <person name="Lindquist E."/>
            <person name="Daum C."/>
            <person name="Ramamoorthy G.K."/>
            <person name="Gryganskyi A."/>
            <person name="Culley D."/>
            <person name="Magnuson J.K."/>
            <person name="James T.Y."/>
            <person name="O'Malley M.A."/>
            <person name="Stajich J.E."/>
            <person name="Spatafora J.W."/>
            <person name="Visel A."/>
            <person name="Grigoriev I.V."/>
        </authorList>
    </citation>
    <scope>NUCLEOTIDE SEQUENCE [LARGE SCALE GENOMIC DNA]</scope>
    <source>
        <strain evidence="5 6">62-1032</strain>
    </source>
</reference>
<sequence>MSSALTTPAPAPLALTSSAIAQVPSSLTLEGETPVPSPPSSDSGRTHVESTTSSLSPKKGGGSEEDLEKAEMKEEETVARAAAPEFPEGGARAYFAVAGATIVMATTFGMSNSFGVFQSYYNQHQLADYPASTIAWIGSVHLFITFSSSLLSGMLFDKGWYQYQLAFGSVLWLLGIFMLSLSTTYYQIFLSHSVCLGIALGSMFSPSLSTCATYFLKKRSLMLGIAAAGTAIGAIIFPIMLENTFESLGFGGAVRAVGYLMAGLLAIANLITRPRQLPPRPHVPMLPMLGRIVRQKSMWLVCGGSFCVMTGLFIPLFYIVAYSKGSGANPTLAKYSLSVINAAAFFARIISGIIADKCGSFNTVIPSAGLLAAMIFAMLGANTTVGLAFFLILFGCAQGAVISVSAGCYFSLATHPSELGLRGGIGFFFVAVAALIGSPIAGAVLLAAGNNYVAPCCFGGAMSTLGTLLLVLGRQTQVKRRGSNRV</sequence>
<feature type="transmembrane region" description="Helical" evidence="4">
    <location>
        <begin position="220"/>
        <end position="241"/>
    </location>
</feature>
<feature type="transmembrane region" description="Helical" evidence="4">
    <location>
        <begin position="387"/>
        <end position="412"/>
    </location>
</feature>
<feature type="transmembrane region" description="Helical" evidence="4">
    <location>
        <begin position="424"/>
        <end position="446"/>
    </location>
</feature>